<evidence type="ECO:0000313" key="2">
    <source>
        <dbReference type="Proteomes" id="UP001610432"/>
    </source>
</evidence>
<evidence type="ECO:0000313" key="1">
    <source>
        <dbReference type="EMBL" id="KAL2861056.1"/>
    </source>
</evidence>
<accession>A0ABR4L9K0</accession>
<gene>
    <name evidence="1" type="ORF">BJX67DRAFT_367357</name>
</gene>
<protein>
    <submittedName>
        <fullName evidence="1">Uncharacterized protein</fullName>
    </submittedName>
</protein>
<dbReference type="GeneID" id="98145588"/>
<sequence>MSEFSDNVRALARAQRESLRDFQYKIQPVRWFYVFPLDYHVWMGRTEEHPHQHRRPINTVGA</sequence>
<comment type="caution">
    <text evidence="1">The sequence shown here is derived from an EMBL/GenBank/DDBJ whole genome shotgun (WGS) entry which is preliminary data.</text>
</comment>
<organism evidence="1 2">
    <name type="scientific">Aspergillus lucknowensis</name>
    <dbReference type="NCBI Taxonomy" id="176173"/>
    <lineage>
        <taxon>Eukaryota</taxon>
        <taxon>Fungi</taxon>
        <taxon>Dikarya</taxon>
        <taxon>Ascomycota</taxon>
        <taxon>Pezizomycotina</taxon>
        <taxon>Eurotiomycetes</taxon>
        <taxon>Eurotiomycetidae</taxon>
        <taxon>Eurotiales</taxon>
        <taxon>Aspergillaceae</taxon>
        <taxon>Aspergillus</taxon>
        <taxon>Aspergillus subgen. Nidulantes</taxon>
    </lineage>
</organism>
<proteinExistence type="predicted"/>
<dbReference type="EMBL" id="JBFXLQ010000076">
    <property type="protein sequence ID" value="KAL2861056.1"/>
    <property type="molecule type" value="Genomic_DNA"/>
</dbReference>
<name>A0ABR4L9K0_9EURO</name>
<dbReference type="Proteomes" id="UP001610432">
    <property type="component" value="Unassembled WGS sequence"/>
</dbReference>
<keyword evidence="2" id="KW-1185">Reference proteome</keyword>
<reference evidence="1 2" key="1">
    <citation type="submission" date="2024-07" db="EMBL/GenBank/DDBJ databases">
        <title>Section-level genome sequencing and comparative genomics of Aspergillus sections Usti and Cavernicolus.</title>
        <authorList>
            <consortium name="Lawrence Berkeley National Laboratory"/>
            <person name="Nybo J.L."/>
            <person name="Vesth T.C."/>
            <person name="Theobald S."/>
            <person name="Frisvad J.C."/>
            <person name="Larsen T.O."/>
            <person name="Kjaerboelling I."/>
            <person name="Rothschild-Mancinelli K."/>
            <person name="Lyhne E.K."/>
            <person name="Kogle M.E."/>
            <person name="Barry K."/>
            <person name="Clum A."/>
            <person name="Na H."/>
            <person name="Ledsgaard L."/>
            <person name="Lin J."/>
            <person name="Lipzen A."/>
            <person name="Kuo A."/>
            <person name="Riley R."/>
            <person name="Mondo S."/>
            <person name="Labutti K."/>
            <person name="Haridas S."/>
            <person name="Pangalinan J."/>
            <person name="Salamov A.A."/>
            <person name="Simmons B.A."/>
            <person name="Magnuson J.K."/>
            <person name="Chen J."/>
            <person name="Drula E."/>
            <person name="Henrissat B."/>
            <person name="Wiebenga A."/>
            <person name="Lubbers R.J."/>
            <person name="Gomes A.C."/>
            <person name="Macurrencykelacurrency M.R."/>
            <person name="Stajich J."/>
            <person name="Grigoriev I.V."/>
            <person name="Mortensen U.H."/>
            <person name="De Vries R.P."/>
            <person name="Baker S.E."/>
            <person name="Andersen M.R."/>
        </authorList>
    </citation>
    <scope>NUCLEOTIDE SEQUENCE [LARGE SCALE GENOMIC DNA]</scope>
    <source>
        <strain evidence="1 2">CBS 449.75</strain>
    </source>
</reference>
<dbReference type="RefSeq" id="XP_070880950.1">
    <property type="nucleotide sequence ID" value="XM_071030516.1"/>
</dbReference>